<dbReference type="AlphaFoldDB" id="A0A4T0FIK3"/>
<keyword evidence="11" id="KW-0812">Transmembrane</keyword>
<dbReference type="SUPFAM" id="SSF51735">
    <property type="entry name" value="NAD(P)-binding Rossmann-fold domains"/>
    <property type="match status" value="1"/>
</dbReference>
<dbReference type="EMBL" id="SPNW01000040">
    <property type="protein sequence ID" value="TIA88297.1"/>
    <property type="molecule type" value="Genomic_DNA"/>
</dbReference>
<dbReference type="InterPro" id="IPR036291">
    <property type="entry name" value="NAD(P)-bd_dom_sf"/>
</dbReference>
<comment type="cofactor">
    <cofactor evidence="2">
        <name>NAD(+)</name>
        <dbReference type="ChEBI" id="CHEBI:57540"/>
    </cofactor>
</comment>
<dbReference type="CDD" id="cd05247">
    <property type="entry name" value="UDP_G4E_1_SDR_e"/>
    <property type="match status" value="1"/>
</dbReference>
<feature type="compositionally biased region" description="Polar residues" evidence="10">
    <location>
        <begin position="547"/>
        <end position="557"/>
    </location>
</feature>
<evidence type="ECO:0000256" key="11">
    <source>
        <dbReference type="SAM" id="Phobius"/>
    </source>
</evidence>
<evidence type="ECO:0000256" key="2">
    <source>
        <dbReference type="ARBA" id="ARBA00001911"/>
    </source>
</evidence>
<feature type="compositionally biased region" description="Polar residues" evidence="10">
    <location>
        <begin position="433"/>
        <end position="449"/>
    </location>
</feature>
<dbReference type="Gene3D" id="3.40.50.720">
    <property type="entry name" value="NAD(P)-binding Rossmann-like Domain"/>
    <property type="match status" value="1"/>
</dbReference>
<evidence type="ECO:0000256" key="1">
    <source>
        <dbReference type="ARBA" id="ARBA00000083"/>
    </source>
</evidence>
<feature type="compositionally biased region" description="Polar residues" evidence="10">
    <location>
        <begin position="564"/>
        <end position="579"/>
    </location>
</feature>
<keyword evidence="11" id="KW-1133">Transmembrane helix</keyword>
<dbReference type="GO" id="GO:0005829">
    <property type="term" value="C:cytosol"/>
    <property type="evidence" value="ECO:0007669"/>
    <property type="project" value="TreeGrafter"/>
</dbReference>
<gene>
    <name evidence="13" type="ORF">E3P99_02696</name>
</gene>
<feature type="transmembrane region" description="Helical" evidence="11">
    <location>
        <begin position="468"/>
        <end position="490"/>
    </location>
</feature>
<evidence type="ECO:0000256" key="8">
    <source>
        <dbReference type="ARBA" id="ARBA00037955"/>
    </source>
</evidence>
<dbReference type="PANTHER" id="PTHR43725:SF47">
    <property type="entry name" value="UDP-GLUCOSE 4-EPIMERASE"/>
    <property type="match status" value="1"/>
</dbReference>
<feature type="compositionally biased region" description="Low complexity" evidence="10">
    <location>
        <begin position="455"/>
        <end position="465"/>
    </location>
</feature>
<keyword evidence="11" id="KW-0472">Membrane</keyword>
<dbReference type="InterPro" id="IPR016040">
    <property type="entry name" value="NAD(P)-bd_dom"/>
</dbReference>
<evidence type="ECO:0000313" key="13">
    <source>
        <dbReference type="EMBL" id="TIA88297.1"/>
    </source>
</evidence>
<name>A0A4T0FIK3_9BASI</name>
<organism evidence="13 14">
    <name type="scientific">Wallemia hederae</name>
    <dbReference type="NCBI Taxonomy" id="1540922"/>
    <lineage>
        <taxon>Eukaryota</taxon>
        <taxon>Fungi</taxon>
        <taxon>Dikarya</taxon>
        <taxon>Basidiomycota</taxon>
        <taxon>Wallemiomycotina</taxon>
        <taxon>Wallemiomycetes</taxon>
        <taxon>Wallemiales</taxon>
        <taxon>Wallemiaceae</taxon>
        <taxon>Wallemia</taxon>
    </lineage>
</organism>
<feature type="compositionally biased region" description="Gly residues" evidence="10">
    <location>
        <begin position="412"/>
        <end position="423"/>
    </location>
</feature>
<comment type="pathway">
    <text evidence="4">Carbohydrate metabolism; hexose metabolism.</text>
</comment>
<dbReference type="PANTHER" id="PTHR43725">
    <property type="entry name" value="UDP-GLUCOSE 4-EPIMERASE"/>
    <property type="match status" value="1"/>
</dbReference>
<accession>A0A4T0FIK3</accession>
<evidence type="ECO:0000313" key="14">
    <source>
        <dbReference type="Proteomes" id="UP000310189"/>
    </source>
</evidence>
<dbReference type="Proteomes" id="UP000310189">
    <property type="component" value="Unassembled WGS sequence"/>
</dbReference>
<dbReference type="OrthoDB" id="9402762at2759"/>
<keyword evidence="6" id="KW-0413">Isomerase</keyword>
<comment type="similarity">
    <text evidence="9">In the C-terminal section; belongs to the aldose epimerase family.</text>
</comment>
<feature type="domain" description="NAD(P)-binding" evidence="12">
    <location>
        <begin position="7"/>
        <end position="347"/>
    </location>
</feature>
<evidence type="ECO:0000256" key="4">
    <source>
        <dbReference type="ARBA" id="ARBA00005028"/>
    </source>
</evidence>
<feature type="compositionally biased region" description="Polar residues" evidence="10">
    <location>
        <begin position="384"/>
        <end position="395"/>
    </location>
</feature>
<dbReference type="NCBIfam" id="TIGR01179">
    <property type="entry name" value="galE"/>
    <property type="match status" value="1"/>
</dbReference>
<comment type="pathway">
    <text evidence="3">Carbohydrate metabolism; galactose metabolism.</text>
</comment>
<feature type="region of interest" description="Disordered" evidence="10">
    <location>
        <begin position="384"/>
        <end position="465"/>
    </location>
</feature>
<feature type="compositionally biased region" description="Low complexity" evidence="10">
    <location>
        <begin position="621"/>
        <end position="630"/>
    </location>
</feature>
<dbReference type="GO" id="GO:0003978">
    <property type="term" value="F:UDP-glucose 4-epimerase activity"/>
    <property type="evidence" value="ECO:0007669"/>
    <property type="project" value="UniProtKB-EC"/>
</dbReference>
<comment type="caution">
    <text evidence="13">The sequence shown here is derived from an EMBL/GenBank/DDBJ whole genome shotgun (WGS) entry which is preliminary data.</text>
</comment>
<keyword evidence="14" id="KW-1185">Reference proteome</keyword>
<dbReference type="GO" id="GO:0006012">
    <property type="term" value="P:galactose metabolic process"/>
    <property type="evidence" value="ECO:0007669"/>
    <property type="project" value="InterPro"/>
</dbReference>
<evidence type="ECO:0000256" key="5">
    <source>
        <dbReference type="ARBA" id="ARBA00023027"/>
    </source>
</evidence>
<evidence type="ECO:0000259" key="12">
    <source>
        <dbReference type="Pfam" id="PF16363"/>
    </source>
</evidence>
<reference evidence="13 14" key="1">
    <citation type="submission" date="2019-03" db="EMBL/GenBank/DDBJ databases">
        <title>Sequencing 23 genomes of Wallemia ichthyophaga.</title>
        <authorList>
            <person name="Gostincar C."/>
        </authorList>
    </citation>
    <scope>NUCLEOTIDE SEQUENCE [LARGE SCALE GENOMIC DNA]</scope>
    <source>
        <strain evidence="13 14">EXF-5753</strain>
    </source>
</reference>
<keyword evidence="5" id="KW-0520">NAD</keyword>
<protein>
    <recommendedName>
        <fullName evidence="12">NAD(P)-binding domain-containing protein</fullName>
    </recommendedName>
</protein>
<evidence type="ECO:0000256" key="10">
    <source>
        <dbReference type="SAM" id="MobiDB-lite"/>
    </source>
</evidence>
<evidence type="ECO:0000256" key="3">
    <source>
        <dbReference type="ARBA" id="ARBA00004947"/>
    </source>
</evidence>
<dbReference type="Pfam" id="PF16363">
    <property type="entry name" value="GDP_Man_Dehyd"/>
    <property type="match status" value="1"/>
</dbReference>
<comment type="function">
    <text evidence="7">Mutarotase converts alpha-aldose to the beta-anomer. It is active on D-glucose, L-arabinose, D-xylose, D-galactose, maltose and lactose.</text>
</comment>
<feature type="region of interest" description="Disordered" evidence="10">
    <location>
        <begin position="621"/>
        <end position="670"/>
    </location>
</feature>
<proteinExistence type="inferred from homology"/>
<dbReference type="InterPro" id="IPR005886">
    <property type="entry name" value="UDP_G4E"/>
</dbReference>
<feature type="region of interest" description="Disordered" evidence="10">
    <location>
        <begin position="544"/>
        <end position="579"/>
    </location>
</feature>
<evidence type="ECO:0000256" key="7">
    <source>
        <dbReference type="ARBA" id="ARBA00037676"/>
    </source>
</evidence>
<dbReference type="Gene3D" id="3.90.25.10">
    <property type="entry name" value="UDP-galactose 4-epimerase, domain 1"/>
    <property type="match status" value="1"/>
</dbReference>
<comment type="catalytic activity">
    <reaction evidence="1">
        <text>UDP-alpha-D-glucose = UDP-alpha-D-galactose</text>
        <dbReference type="Rhea" id="RHEA:22168"/>
        <dbReference type="ChEBI" id="CHEBI:58885"/>
        <dbReference type="ChEBI" id="CHEBI:66914"/>
        <dbReference type="EC" id="5.1.3.2"/>
    </reaction>
</comment>
<evidence type="ECO:0000256" key="6">
    <source>
        <dbReference type="ARBA" id="ARBA00023235"/>
    </source>
</evidence>
<comment type="similarity">
    <text evidence="8">In the N-terminal section; belongs to the NAD(P)-dependent epimerase/dehydratase family.</text>
</comment>
<sequence>MARSNVLVTGGSGYIGSHVVLQLLLSKRYNVAVIDNSANSHPESIKRVEAIASEETGEKQQVRLFQGDLKKREDVESIFTYFEQNEDKQGLNGVIHIAALKAVGESAEKPVDYYLNNIAASIQLLDVMRQHNCFNFVYSSSATVYGEPPKVPIPEESPLQHESPYARTKVFFEYMLKDIANAQPDKWRIISLRYFNPAGAHPSGRIGEDPLGKPNNLLPLLAQISVGRSYGQLKVFGNDYPTYDGTCVRDYIHVMDLAAGHMNALDALPKDDIFHDVGPGKAKAYNLGTGQGQSVLTMIESMRKASGFDYQYQIVDRRPGDVPNLTADPALAQKELGFKTIRGLEEIGAYKDTSADTSNTQRIQHRDIWYKGSDGASVVLSNGGAQDYSTGNVPSATDGRTVMNGLPTSTGGVYGIQEVGGGSSRHSDSASSMHRNNSNDKTQTQTHNTYAPHASSESSTSSDSNLSAGPIVGIVVGVLAFIFFALLFFGKYRRRVNRRRVNAYARSQGMARAQPSYGDSSGAGGGVGGGGVMMSQTAFNDGINEDGATTPTPLLSANNNNNNATLKSQHSRSYSEATNSSTFHHLHYPHLRKESNTSSLMPSETEKSNSIAAAPWFRGSSTSASNANTSDDSHSRNHSEALMFGMSRSDSDTSRFRKARNSFGSPLDML</sequence>
<evidence type="ECO:0000256" key="9">
    <source>
        <dbReference type="ARBA" id="ARBA00038238"/>
    </source>
</evidence>